<dbReference type="Proteomes" id="UP000663193">
    <property type="component" value="Chromosome 20"/>
</dbReference>
<keyword evidence="2" id="KW-1185">Reference proteome</keyword>
<protein>
    <submittedName>
        <fullName evidence="1">Uncharacterized protein</fullName>
    </submittedName>
</protein>
<proteinExistence type="predicted"/>
<accession>A0A7U2IA97</accession>
<organism evidence="1 2">
    <name type="scientific">Phaeosphaeria nodorum (strain SN15 / ATCC MYA-4574 / FGSC 10173)</name>
    <name type="common">Glume blotch fungus</name>
    <name type="synonym">Parastagonospora nodorum</name>
    <dbReference type="NCBI Taxonomy" id="321614"/>
    <lineage>
        <taxon>Eukaryota</taxon>
        <taxon>Fungi</taxon>
        <taxon>Dikarya</taxon>
        <taxon>Ascomycota</taxon>
        <taxon>Pezizomycotina</taxon>
        <taxon>Dothideomycetes</taxon>
        <taxon>Pleosporomycetidae</taxon>
        <taxon>Pleosporales</taxon>
        <taxon>Pleosporineae</taxon>
        <taxon>Phaeosphaeriaceae</taxon>
        <taxon>Parastagonospora</taxon>
    </lineage>
</organism>
<name>A0A7U2IA97_PHANO</name>
<dbReference type="AlphaFoldDB" id="A0A7U2IA97"/>
<dbReference type="VEuPathDB" id="FungiDB:JI435_423070"/>
<gene>
    <name evidence="1" type="ORF">JI435_423070</name>
</gene>
<dbReference type="EMBL" id="CP069042">
    <property type="protein sequence ID" value="QRD06098.1"/>
    <property type="molecule type" value="Genomic_DNA"/>
</dbReference>
<evidence type="ECO:0000313" key="2">
    <source>
        <dbReference type="Proteomes" id="UP000663193"/>
    </source>
</evidence>
<reference evidence="2" key="1">
    <citation type="journal article" date="2021" name="BMC Genomics">
        <title>Chromosome-level genome assembly and manually-curated proteome of model necrotroph Parastagonospora nodorum Sn15 reveals a genome-wide trove of candidate effector homologs, and redundancy of virulence-related functions within an accessory chromosome.</title>
        <authorList>
            <person name="Bertazzoni S."/>
            <person name="Jones D.A.B."/>
            <person name="Phan H.T."/>
            <person name="Tan K.-C."/>
            <person name="Hane J.K."/>
        </authorList>
    </citation>
    <scope>NUCLEOTIDE SEQUENCE [LARGE SCALE GENOMIC DNA]</scope>
    <source>
        <strain evidence="2">SN15 / ATCC MYA-4574 / FGSC 10173)</strain>
    </source>
</reference>
<evidence type="ECO:0000313" key="1">
    <source>
        <dbReference type="EMBL" id="QRD06098.1"/>
    </source>
</evidence>
<sequence length="93" mass="10604">MISGLHICSRHAGVEADLCPLSYLRVWRRRTGRKNEVILIISHNLSTPPLPLYCTPTFHNHPPSTHYLILHPTSFLALFTYALLDTNKTMIPI</sequence>